<dbReference type="eggNOG" id="COG2852">
    <property type="taxonomic scope" value="Bacteria"/>
</dbReference>
<dbReference type="Proteomes" id="UP000029050">
    <property type="component" value="Unassembled WGS sequence"/>
</dbReference>
<reference evidence="1 2" key="1">
    <citation type="submission" date="2014-03" db="EMBL/GenBank/DDBJ databases">
        <title>Genomics of Bifidobacteria.</title>
        <authorList>
            <person name="Ventura M."/>
            <person name="Milani C."/>
            <person name="Lugli G.A."/>
        </authorList>
    </citation>
    <scope>NUCLEOTIDE SEQUENCE [LARGE SCALE GENOMIC DNA]</scope>
    <source>
        <strain evidence="1 2">LMG 21775</strain>
    </source>
</reference>
<keyword evidence="2" id="KW-1185">Reference proteome</keyword>
<evidence type="ECO:0000313" key="1">
    <source>
        <dbReference type="EMBL" id="KFI83809.1"/>
    </source>
</evidence>
<accession>A0A087CKK9</accession>
<dbReference type="STRING" id="218140.BPSY_0279"/>
<evidence type="ECO:0008006" key="3">
    <source>
        <dbReference type="Google" id="ProtNLM"/>
    </source>
</evidence>
<dbReference type="AlphaFoldDB" id="A0A087CKK9"/>
<dbReference type="GeneID" id="98299511"/>
<comment type="caution">
    <text evidence="1">The sequence shown here is derived from an EMBL/GenBank/DDBJ whole genome shotgun (WGS) entry which is preliminary data.</text>
</comment>
<dbReference type="OrthoDB" id="3173471at2"/>
<sequence length="182" mass="21128">MCVHPLVAWEQMAEWISLEELVVLGDSLMRRQRSFVPGGVRRFEEILETDLNFRGRKARMKAVSMPRSGTDSSQETRLRLLMERHGLTGAVVNMKTCDPVSGKVSYFDIAYPQYGFALEYHGRQHGLHETWTHDIDKVRFLFRQNMYVFGVKAEDMKKERKMNELLATIFTQISAPWLVGDE</sequence>
<proteinExistence type="predicted"/>
<organism evidence="1 2">
    <name type="scientific">Bifidobacterium psychraerophilum</name>
    <dbReference type="NCBI Taxonomy" id="218140"/>
    <lineage>
        <taxon>Bacteria</taxon>
        <taxon>Bacillati</taxon>
        <taxon>Actinomycetota</taxon>
        <taxon>Actinomycetes</taxon>
        <taxon>Bifidobacteriales</taxon>
        <taxon>Bifidobacteriaceae</taxon>
        <taxon>Bifidobacterium</taxon>
    </lineage>
</organism>
<dbReference type="EMBL" id="JGZI01000005">
    <property type="protein sequence ID" value="KFI83809.1"/>
    <property type="molecule type" value="Genomic_DNA"/>
</dbReference>
<evidence type="ECO:0000313" key="2">
    <source>
        <dbReference type="Proteomes" id="UP000029050"/>
    </source>
</evidence>
<gene>
    <name evidence="1" type="ORF">BPSY_0279</name>
</gene>
<name>A0A087CKK9_9BIFI</name>
<protein>
    <recommendedName>
        <fullName evidence="3">DUF559 domain-containing protein</fullName>
    </recommendedName>
</protein>
<dbReference type="RefSeq" id="WP_034886576.1">
    <property type="nucleotide sequence ID" value="NZ_JGZI01000005.1"/>
</dbReference>